<dbReference type="GO" id="GO:0006355">
    <property type="term" value="P:regulation of DNA-templated transcription"/>
    <property type="evidence" value="ECO:0007669"/>
    <property type="project" value="TreeGrafter"/>
</dbReference>
<dbReference type="GO" id="GO:0005634">
    <property type="term" value="C:nucleus"/>
    <property type="evidence" value="ECO:0007669"/>
    <property type="project" value="UniProtKB-SubCell"/>
</dbReference>
<evidence type="ECO:0000256" key="6">
    <source>
        <dbReference type="ARBA" id="ARBA00022737"/>
    </source>
</evidence>
<dbReference type="InterPro" id="IPR004198">
    <property type="entry name" value="Znf_C5HC2"/>
</dbReference>
<evidence type="ECO:0000256" key="3">
    <source>
        <dbReference type="ARBA" id="ARBA00006801"/>
    </source>
</evidence>
<dbReference type="EC" id="1.14.11.67" evidence="4"/>
<comment type="subcellular location">
    <subcellularLocation>
        <location evidence="2">Nucleus</location>
    </subcellularLocation>
</comment>
<feature type="domain" description="JmjC" evidence="18">
    <location>
        <begin position="368"/>
        <end position="534"/>
    </location>
</feature>
<dbReference type="SMART" id="SM00558">
    <property type="entry name" value="JmjC"/>
    <property type="match status" value="1"/>
</dbReference>
<name>A0A9J8BIL6_CYPCA</name>
<dbReference type="SMART" id="SM00545">
    <property type="entry name" value="JmjN"/>
    <property type="match status" value="1"/>
</dbReference>
<evidence type="ECO:0000256" key="9">
    <source>
        <dbReference type="ARBA" id="ARBA00022853"/>
    </source>
</evidence>
<evidence type="ECO:0000259" key="17">
    <source>
        <dbReference type="SMART" id="SM00545"/>
    </source>
</evidence>
<keyword evidence="13" id="KW-0539">Nucleus</keyword>
<dbReference type="Gene3D" id="1.10.150.60">
    <property type="entry name" value="ARID DNA-binding domain"/>
    <property type="match status" value="1"/>
</dbReference>
<dbReference type="SMART" id="SM00501">
    <property type="entry name" value="BRIGHT"/>
    <property type="match status" value="1"/>
</dbReference>
<dbReference type="InterPro" id="IPR047981">
    <property type="entry name" value="KDM5B_ARID"/>
</dbReference>
<dbReference type="PANTHER" id="PTHR10694">
    <property type="entry name" value="LYSINE-SPECIFIC DEMETHYLASE"/>
    <property type="match status" value="1"/>
</dbReference>
<evidence type="ECO:0000256" key="10">
    <source>
        <dbReference type="ARBA" id="ARBA00022964"/>
    </source>
</evidence>
<keyword evidence="9" id="KW-0156">Chromatin regulator</keyword>
<dbReference type="AlphaFoldDB" id="A0A9J8BIL6"/>
<dbReference type="SMART" id="SM00249">
    <property type="entry name" value="PHD"/>
    <property type="match status" value="1"/>
</dbReference>
<dbReference type="InterPro" id="IPR001965">
    <property type="entry name" value="Znf_PHD"/>
</dbReference>
<dbReference type="InterPro" id="IPR011011">
    <property type="entry name" value="Znf_FYVE_PHD"/>
</dbReference>
<evidence type="ECO:0000259" key="18">
    <source>
        <dbReference type="SMART" id="SM00558"/>
    </source>
</evidence>
<dbReference type="CDD" id="cd16874">
    <property type="entry name" value="ARID_KDM5B"/>
    <property type="match status" value="1"/>
</dbReference>
<dbReference type="Ensembl" id="ENSCCRT00000019664.2">
    <property type="protein sequence ID" value="ENSCCRP00000154281.1"/>
    <property type="gene ID" value="ENSCCRG00000004457.2"/>
</dbReference>
<dbReference type="CDD" id="cd15603">
    <property type="entry name" value="PHD1_KDM5B"/>
    <property type="match status" value="1"/>
</dbReference>
<keyword evidence="11" id="KW-0560">Oxidoreductase</keyword>
<keyword evidence="10" id="KW-0223">Dioxygenase</keyword>
<keyword evidence="12" id="KW-0408">Iron</keyword>
<evidence type="ECO:0000256" key="14">
    <source>
        <dbReference type="ARBA" id="ARBA00048734"/>
    </source>
</evidence>
<dbReference type="Pfam" id="PF01388">
    <property type="entry name" value="ARID"/>
    <property type="match status" value="1"/>
</dbReference>
<dbReference type="Proteomes" id="UP001108240">
    <property type="component" value="Unplaced"/>
</dbReference>
<evidence type="ECO:0000256" key="5">
    <source>
        <dbReference type="ARBA" id="ARBA00022723"/>
    </source>
</evidence>
<dbReference type="InterPro" id="IPR003347">
    <property type="entry name" value="JmjC_dom"/>
</dbReference>
<dbReference type="InterPro" id="IPR013637">
    <property type="entry name" value="Lys_sp_deMease-like_dom"/>
</dbReference>
<sequence>MTQRGPAEFTPPPECPVFEPSWEEFADPFAFINKIRPIAEKTGICKVRPPPDWQPPFACDVDRLHFTPRIQRLNELEAQTRVKLNFLDQIAKFWELQGCKLKIPHVERKILDLYHLNKLVAEEGGFDLVCRERRWTKIAMTMGFAPGKAVGSHLRAHYERVLYPYNLFHSGTNLLVKVPIQVKQEPVEIKEINPEPEKSKSRYKKNIPPPPVSMVNFLPSFLFKCKSLLCGKGNDEDRLLLCDGCDDSYHTFCLIPPLNDVPRGDWRCPKCLAQECSKPQEAFGFEQACRDYSLKSFGEMADSFKSDYFNMPVHMVPTELVEKEFWRLVGTIEEDVTVEYGADIASKEFGSGFPIKGGKFKVAPHDEKYLGCGWNLNNMAMMTPSVLTHVTADICGMTLPWLYVGMCFSSFCWHIEDHWSYSINYLHWGEPKTWYGAPGFAAEQLEAVMKKLAPELFESQPDLLHQLVTIMNPNTLMAHGVPIYRTNQCAGEFVITFPRSYHSGFNQGFNFAEAVNFCTVDWMPLGRQCVDHYRQLHRYCVFSHDEMVCNMAMKADSLDVVLASAVQKDMQIMIKGERELRDKVRKMGVVQCELFEYNLLADDERQCVKCRTTCYLSALTCPCRPGVQVCLHHAHDLCSCPVSNYTLNYRFTLDDLYPMMNAVRQRAESYDEWASRVTEVMKANHKNVTSLKLIESDEKAFPENDLLRQLRLVTQDAEKCSSVAQQLLNGKRQTRYINCFLL</sequence>
<dbReference type="InterPro" id="IPR001606">
    <property type="entry name" value="ARID_dom"/>
</dbReference>
<evidence type="ECO:0000256" key="11">
    <source>
        <dbReference type="ARBA" id="ARBA00023002"/>
    </source>
</evidence>
<dbReference type="InterPro" id="IPR019787">
    <property type="entry name" value="Znf_PHD-finger"/>
</dbReference>
<dbReference type="GO" id="GO:0003677">
    <property type="term" value="F:DNA binding"/>
    <property type="evidence" value="ECO:0007669"/>
    <property type="project" value="InterPro"/>
</dbReference>
<keyword evidence="7" id="KW-0863">Zinc-finger</keyword>
<accession>A0A9J8BIL6</accession>
<evidence type="ECO:0000256" key="7">
    <source>
        <dbReference type="ARBA" id="ARBA00022771"/>
    </source>
</evidence>
<comment type="cofactor">
    <cofactor evidence="1">
        <name>Fe(2+)</name>
        <dbReference type="ChEBI" id="CHEBI:29033"/>
    </cofactor>
</comment>
<evidence type="ECO:0000256" key="1">
    <source>
        <dbReference type="ARBA" id="ARBA00001954"/>
    </source>
</evidence>
<dbReference type="Pfam" id="PF21323">
    <property type="entry name" value="KDM5_C-hel"/>
    <property type="match status" value="1"/>
</dbReference>
<evidence type="ECO:0000259" key="15">
    <source>
        <dbReference type="SMART" id="SM00249"/>
    </source>
</evidence>
<dbReference type="Pfam" id="PF02928">
    <property type="entry name" value="zf-C5HC2"/>
    <property type="match status" value="1"/>
</dbReference>
<dbReference type="Pfam" id="PF02373">
    <property type="entry name" value="JmjC"/>
    <property type="match status" value="1"/>
</dbReference>
<dbReference type="GO" id="GO:0000785">
    <property type="term" value="C:chromatin"/>
    <property type="evidence" value="ECO:0007669"/>
    <property type="project" value="TreeGrafter"/>
</dbReference>
<evidence type="ECO:0000256" key="13">
    <source>
        <dbReference type="ARBA" id="ARBA00023242"/>
    </source>
</evidence>
<dbReference type="SUPFAM" id="SSF51197">
    <property type="entry name" value="Clavaminate synthase-like"/>
    <property type="match status" value="1"/>
</dbReference>
<reference evidence="19" key="2">
    <citation type="submission" date="2025-09" db="UniProtKB">
        <authorList>
            <consortium name="Ensembl"/>
        </authorList>
    </citation>
    <scope>IDENTIFICATION</scope>
</reference>
<dbReference type="GeneTree" id="ENSGT00940000157076"/>
<comment type="catalytic activity">
    <reaction evidence="14">
        <text>N(6),N(6),N(6)-trimethyl-L-lysyl(4)-[histone H3] + 3 2-oxoglutarate + 3 O2 = L-lysyl(4)-[histone H3] + 3 formaldehyde + 3 succinate + 3 CO2</text>
        <dbReference type="Rhea" id="RHEA:60208"/>
        <dbReference type="Rhea" id="RHEA-COMP:15537"/>
        <dbReference type="Rhea" id="RHEA-COMP:15547"/>
        <dbReference type="ChEBI" id="CHEBI:15379"/>
        <dbReference type="ChEBI" id="CHEBI:16526"/>
        <dbReference type="ChEBI" id="CHEBI:16810"/>
        <dbReference type="ChEBI" id="CHEBI:16842"/>
        <dbReference type="ChEBI" id="CHEBI:29969"/>
        <dbReference type="ChEBI" id="CHEBI:30031"/>
        <dbReference type="ChEBI" id="CHEBI:61961"/>
        <dbReference type="EC" id="1.14.11.67"/>
    </reaction>
</comment>
<dbReference type="GO" id="GO:0008270">
    <property type="term" value="F:zinc ion binding"/>
    <property type="evidence" value="ECO:0007669"/>
    <property type="project" value="UniProtKB-KW"/>
</dbReference>
<evidence type="ECO:0000256" key="2">
    <source>
        <dbReference type="ARBA" id="ARBA00004123"/>
    </source>
</evidence>
<protein>
    <recommendedName>
        <fullName evidence="4">[histone H3]-trimethyl-L-lysine(4) demethylase</fullName>
        <ecNumber evidence="4">1.14.11.67</ecNumber>
    </recommendedName>
</protein>
<dbReference type="Pfam" id="PF08429">
    <property type="entry name" value="PLU-1"/>
    <property type="match status" value="1"/>
</dbReference>
<evidence type="ECO:0000313" key="19">
    <source>
        <dbReference type="Ensembl" id="ENSCCRP00000154281.1"/>
    </source>
</evidence>
<dbReference type="Pfam" id="PF00628">
    <property type="entry name" value="PHD"/>
    <property type="match status" value="1"/>
</dbReference>
<feature type="domain" description="JmjN" evidence="17">
    <location>
        <begin position="14"/>
        <end position="55"/>
    </location>
</feature>
<evidence type="ECO:0000259" key="16">
    <source>
        <dbReference type="SMART" id="SM00501"/>
    </source>
</evidence>
<evidence type="ECO:0000313" key="20">
    <source>
        <dbReference type="Proteomes" id="UP001108240"/>
    </source>
</evidence>
<keyword evidence="6" id="KW-0677">Repeat</keyword>
<dbReference type="InterPro" id="IPR047978">
    <property type="entry name" value="KDM5B_PHD1"/>
</dbReference>
<dbReference type="Pfam" id="PF02375">
    <property type="entry name" value="JmjN"/>
    <property type="match status" value="1"/>
</dbReference>
<dbReference type="SMART" id="SM01014">
    <property type="entry name" value="ARID"/>
    <property type="match status" value="1"/>
</dbReference>
<reference evidence="19" key="1">
    <citation type="submission" date="2025-08" db="UniProtKB">
        <authorList>
            <consortium name="Ensembl"/>
        </authorList>
    </citation>
    <scope>IDENTIFICATION</scope>
</reference>
<keyword evidence="5" id="KW-0479">Metal-binding</keyword>
<comment type="similarity">
    <text evidence="3">Belongs to the JARID1 histone demethylase family.</text>
</comment>
<evidence type="ECO:0000256" key="4">
    <source>
        <dbReference type="ARBA" id="ARBA00012902"/>
    </source>
</evidence>
<dbReference type="InterPro" id="IPR036431">
    <property type="entry name" value="ARID_dom_sf"/>
</dbReference>
<feature type="domain" description="ARID" evidence="16">
    <location>
        <begin position="81"/>
        <end position="171"/>
    </location>
</feature>
<keyword evidence="20" id="KW-1185">Reference proteome</keyword>
<dbReference type="FunFam" id="2.60.120.650:FF:000020">
    <property type="entry name" value="Lysine (K)-specific demethylase 5Bb"/>
    <property type="match status" value="1"/>
</dbReference>
<dbReference type="InterPro" id="IPR048615">
    <property type="entry name" value="KDM5_C-hel"/>
</dbReference>
<keyword evidence="8" id="KW-0862">Zinc</keyword>
<organism evidence="19 20">
    <name type="scientific">Cyprinus carpio carpio</name>
    <dbReference type="NCBI Taxonomy" id="630221"/>
    <lineage>
        <taxon>Eukaryota</taxon>
        <taxon>Metazoa</taxon>
        <taxon>Chordata</taxon>
        <taxon>Craniata</taxon>
        <taxon>Vertebrata</taxon>
        <taxon>Euteleostomi</taxon>
        <taxon>Actinopterygii</taxon>
        <taxon>Neopterygii</taxon>
        <taxon>Teleostei</taxon>
        <taxon>Ostariophysi</taxon>
        <taxon>Cypriniformes</taxon>
        <taxon>Cyprinidae</taxon>
        <taxon>Cyprininae</taxon>
        <taxon>Cyprinus</taxon>
    </lineage>
</organism>
<dbReference type="FunFam" id="2.60.120.650:FF:000035">
    <property type="entry name" value="PHD transcription factor Rum1"/>
    <property type="match status" value="1"/>
</dbReference>
<dbReference type="FunFam" id="1.10.150.60:FF:000001">
    <property type="entry name" value="Putative lysine-specific demethylase 5b"/>
    <property type="match status" value="1"/>
</dbReference>
<proteinExistence type="inferred from homology"/>
<dbReference type="PANTHER" id="PTHR10694:SF3">
    <property type="entry name" value="LYSINE-SPECIFIC DEMETHYLASE 5B"/>
    <property type="match status" value="1"/>
</dbReference>
<evidence type="ECO:0000256" key="8">
    <source>
        <dbReference type="ARBA" id="ARBA00022833"/>
    </source>
</evidence>
<dbReference type="GO" id="GO:0034647">
    <property type="term" value="F:histone H3K4me/H3K4me2/H3K4me3 demethylase activity"/>
    <property type="evidence" value="ECO:0007669"/>
    <property type="project" value="UniProtKB-EC"/>
</dbReference>
<dbReference type="SUPFAM" id="SSF46774">
    <property type="entry name" value="ARID-like"/>
    <property type="match status" value="1"/>
</dbReference>
<dbReference type="SUPFAM" id="SSF57903">
    <property type="entry name" value="FYVE/PHD zinc finger"/>
    <property type="match status" value="1"/>
</dbReference>
<dbReference type="InterPro" id="IPR003349">
    <property type="entry name" value="JmjN"/>
</dbReference>
<dbReference type="Gene3D" id="2.60.120.650">
    <property type="entry name" value="Cupin"/>
    <property type="match status" value="1"/>
</dbReference>
<feature type="domain" description="Zinc finger PHD-type" evidence="15">
    <location>
        <begin position="224"/>
        <end position="272"/>
    </location>
</feature>
<evidence type="ECO:0000256" key="12">
    <source>
        <dbReference type="ARBA" id="ARBA00023004"/>
    </source>
</evidence>